<gene>
    <name evidence="4" type="ORF">Tci_000783</name>
</gene>
<evidence type="ECO:0000313" key="4">
    <source>
        <dbReference type="EMBL" id="GEU28805.1"/>
    </source>
</evidence>
<dbReference type="InterPro" id="IPR001584">
    <property type="entry name" value="Integrase_cat-core"/>
</dbReference>
<dbReference type="EMBL" id="BKCJ010000022">
    <property type="protein sequence ID" value="GEU28805.1"/>
    <property type="molecule type" value="Genomic_DNA"/>
</dbReference>
<dbReference type="Gene3D" id="3.30.420.10">
    <property type="entry name" value="Ribonuclease H-like superfamily/Ribonuclease H"/>
    <property type="match status" value="1"/>
</dbReference>
<dbReference type="PANTHER" id="PTHR11439">
    <property type="entry name" value="GAG-POL-RELATED RETROTRANSPOSON"/>
    <property type="match status" value="1"/>
</dbReference>
<sequence length="1531" mass="173719">MAMPVSSREPKRIVNQSVAKPLRKIVASESTNQKPRNTTRKLYEHVTKTCTWWYPKFTPPGYKWKPKSQIGNVNLNVSMPLGNASRTANILEPMTSRRSNVSNTTLYSNSFIARRDNPIHRRLWVLKHMTGNLKLLTNFVEKFLGTVKFGNDQISPILGYGYLGNDPLTSSREIDLYSITLQDTSSPNPICLMAKTTSSQAWLWHRCLSYLNFDTINFLSKNDIVIGLPKLKFVKDHLCSSCELGKAKRKSFQTKTIPSSKIRLQLLHMDLCGPMSKDETPKVLIDFLWLVQIGLHAQVRIVRTDKDTRFLNKTLHAYFAAEGIDHQTSVARTPEQNGVVKRRNRTLVEAAQTMISAAKVPMFFWAEAIATTCFTQNHSLIIPRHEKTPYHIINDRKLSVKFFHIFGSLCYIVRDGENLDKMKGKGDACIFLGYSTQSRSFRVFNKRTRVILETIHINFDELPQMVSDHVSSDPIPQSGIVTTSNELDLLFSPMFDELLNGSTQVVSKSSAETTADTPNQCQQQHTTPLNTQTTPEPTCQVPTQAPTVTSTENINQAETITENAQVEDDGFINIFYTPIQDKGETSLHHPLEQVIGNPSQSVRTRRRLELDGEMCMFALTEGVDFEESFAPVARLEAVRLFIAYAAHKYFAVYQMDVKTTFLYGPLKEEVYVNKLDGFVDPYHPDKVYLLKKALYGLKQAPRACIATPMATKHLDADLSGTPVDQTKYRSMVGALMYLIASRPDIVHATCYCARYQEKPTEKHLTAVKRIFRYLKDTIHMRLWYPKDTGFELTSFLNSNHTGCLDSRKSTSGGIQFLGGDKLVTWSSKKQDCTSMSSAEAEYVSLSACCAQVLWIRTHLTDYGFHFYKIPMYYDSKAALAISCNLVQHSRTKHIDVRYHFIKEKDEKGIIELFFVKTEYQLADLFTKALSKDRFKYLVRRLGMRCLTPEELKGSSIKYALTINPNIYVSCIKQFWSSVSVKKVNDVTRLQALVDKKKVIITEATIRDAFRLDDAEGIDCLPNEEIFIDLVRNVDSSTKFYMYPRFLQLMIRKQVGDLSSHTTKYSSSALTQKVFANMRRVEKGCCGVETPLFKGMVVEQQVGEGADEVHVEDVSTAGVATEGAASVADDEVPTVVDEPSIPSPPLPTQPPRPSQDIPSTSQDKISQALEITKLKQRVKKLQRRNKASKLRRLKKVGTAQRIETSDDTVMDDVSKQGRIIADLDADQDITLKDVVAVAKDVQDAEIEESSDVQGRQAELQAQIYQIDLEHADKVLSMQDDEVEPAELQEVMKVVTTSELITEVATAASATITAAAPQLTTTAAPTLTTAPTKSKDKRKGIMVEEPKPLKKQAQIKQDEAYARELEAEMNKNIDWDEVIDHVQRKQKKDNAVKRYQALKRKPQTEAQARKNIMIYLRNVAGFKMDYFMGMTYDDTRPIFEKKFNSNVAFLLKTKEQMDEKHNRALKRLCKSQEDKTTKKQKLDEEVEELRKHLMIVPNDDDDVYTEATPLALKVPVVDYEIYTENNKPYYKIK</sequence>
<dbReference type="InterPro" id="IPR057670">
    <property type="entry name" value="SH3_retrovirus"/>
</dbReference>
<dbReference type="InterPro" id="IPR043502">
    <property type="entry name" value="DNA/RNA_pol_sf"/>
</dbReference>
<dbReference type="InterPro" id="IPR025724">
    <property type="entry name" value="GAG-pre-integrase_dom"/>
</dbReference>
<feature type="region of interest" description="Disordered" evidence="2">
    <location>
        <begin position="1119"/>
        <end position="1162"/>
    </location>
</feature>
<comment type="caution">
    <text evidence="4">The sequence shown here is derived from an EMBL/GenBank/DDBJ whole genome shotgun (WGS) entry which is preliminary data.</text>
</comment>
<feature type="coiled-coil region" evidence="1">
    <location>
        <begin position="1163"/>
        <end position="1190"/>
    </location>
</feature>
<dbReference type="Pfam" id="PF13976">
    <property type="entry name" value="gag_pre-integrs"/>
    <property type="match status" value="1"/>
</dbReference>
<dbReference type="SUPFAM" id="SSF53098">
    <property type="entry name" value="Ribonuclease H-like"/>
    <property type="match status" value="1"/>
</dbReference>
<dbReference type="InterPro" id="IPR036397">
    <property type="entry name" value="RNaseH_sf"/>
</dbReference>
<feature type="domain" description="Integrase catalytic" evidence="3">
    <location>
        <begin position="274"/>
        <end position="397"/>
    </location>
</feature>
<dbReference type="Pfam" id="PF07727">
    <property type="entry name" value="RVT_2"/>
    <property type="match status" value="1"/>
</dbReference>
<feature type="region of interest" description="Disordered" evidence="2">
    <location>
        <begin position="1321"/>
        <end position="1342"/>
    </location>
</feature>
<feature type="compositionally biased region" description="Pro residues" evidence="2">
    <location>
        <begin position="1140"/>
        <end position="1152"/>
    </location>
</feature>
<feature type="compositionally biased region" description="Low complexity" evidence="2">
    <location>
        <begin position="1321"/>
        <end position="1330"/>
    </location>
</feature>
<dbReference type="SUPFAM" id="SSF56672">
    <property type="entry name" value="DNA/RNA polymerases"/>
    <property type="match status" value="1"/>
</dbReference>
<feature type="region of interest" description="Disordered" evidence="2">
    <location>
        <begin position="506"/>
        <end position="550"/>
    </location>
</feature>
<protein>
    <recommendedName>
        <fullName evidence="3">Integrase catalytic domain-containing protein</fullName>
    </recommendedName>
</protein>
<dbReference type="GO" id="GO:0015074">
    <property type="term" value="P:DNA integration"/>
    <property type="evidence" value="ECO:0007669"/>
    <property type="project" value="InterPro"/>
</dbReference>
<dbReference type="GO" id="GO:0003676">
    <property type="term" value="F:nucleic acid binding"/>
    <property type="evidence" value="ECO:0007669"/>
    <property type="project" value="InterPro"/>
</dbReference>
<dbReference type="InterPro" id="IPR013103">
    <property type="entry name" value="RVT_2"/>
</dbReference>
<dbReference type="CDD" id="cd09272">
    <property type="entry name" value="RNase_HI_RT_Ty1"/>
    <property type="match status" value="1"/>
</dbReference>
<name>A0A699GL05_TANCI</name>
<evidence type="ECO:0000256" key="2">
    <source>
        <dbReference type="SAM" id="MobiDB-lite"/>
    </source>
</evidence>
<dbReference type="Pfam" id="PF25597">
    <property type="entry name" value="SH3_retrovirus"/>
    <property type="match status" value="1"/>
</dbReference>
<dbReference type="PANTHER" id="PTHR11439:SF495">
    <property type="entry name" value="REVERSE TRANSCRIPTASE, RNA-DEPENDENT DNA POLYMERASE-RELATED"/>
    <property type="match status" value="1"/>
</dbReference>
<evidence type="ECO:0000259" key="3">
    <source>
        <dbReference type="PROSITE" id="PS50994"/>
    </source>
</evidence>
<organism evidence="4">
    <name type="scientific">Tanacetum cinerariifolium</name>
    <name type="common">Dalmatian daisy</name>
    <name type="synonym">Chrysanthemum cinerariifolium</name>
    <dbReference type="NCBI Taxonomy" id="118510"/>
    <lineage>
        <taxon>Eukaryota</taxon>
        <taxon>Viridiplantae</taxon>
        <taxon>Streptophyta</taxon>
        <taxon>Embryophyta</taxon>
        <taxon>Tracheophyta</taxon>
        <taxon>Spermatophyta</taxon>
        <taxon>Magnoliopsida</taxon>
        <taxon>eudicotyledons</taxon>
        <taxon>Gunneridae</taxon>
        <taxon>Pentapetalae</taxon>
        <taxon>asterids</taxon>
        <taxon>campanulids</taxon>
        <taxon>Asterales</taxon>
        <taxon>Asteraceae</taxon>
        <taxon>Asteroideae</taxon>
        <taxon>Anthemideae</taxon>
        <taxon>Anthemidinae</taxon>
        <taxon>Tanacetum</taxon>
    </lineage>
</organism>
<evidence type="ECO:0000256" key="1">
    <source>
        <dbReference type="SAM" id="Coils"/>
    </source>
</evidence>
<dbReference type="PROSITE" id="PS50994">
    <property type="entry name" value="INTEGRASE"/>
    <property type="match status" value="1"/>
</dbReference>
<reference evidence="4" key="1">
    <citation type="journal article" date="2019" name="Sci. Rep.">
        <title>Draft genome of Tanacetum cinerariifolium, the natural source of mosquito coil.</title>
        <authorList>
            <person name="Yamashiro T."/>
            <person name="Shiraishi A."/>
            <person name="Satake H."/>
            <person name="Nakayama K."/>
        </authorList>
    </citation>
    <scope>NUCLEOTIDE SEQUENCE</scope>
</reference>
<proteinExistence type="predicted"/>
<keyword evidence="1" id="KW-0175">Coiled coil</keyword>
<dbReference type="InterPro" id="IPR012337">
    <property type="entry name" value="RNaseH-like_sf"/>
</dbReference>
<accession>A0A699GL05</accession>